<dbReference type="EMBL" id="JEMT01016814">
    <property type="protein sequence ID" value="EXX69569.1"/>
    <property type="molecule type" value="Genomic_DNA"/>
</dbReference>
<comment type="caution">
    <text evidence="1">The sequence shown here is derived from an EMBL/GenBank/DDBJ whole genome shotgun (WGS) entry which is preliminary data.</text>
</comment>
<keyword evidence="2" id="KW-1185">Reference proteome</keyword>
<evidence type="ECO:0000313" key="2">
    <source>
        <dbReference type="Proteomes" id="UP000022910"/>
    </source>
</evidence>
<dbReference type="AlphaFoldDB" id="A0A015KPR8"/>
<proteinExistence type="predicted"/>
<reference evidence="1 2" key="1">
    <citation type="submission" date="2014-02" db="EMBL/GenBank/DDBJ databases">
        <title>Single nucleus genome sequencing reveals high similarity among nuclei of an endomycorrhizal fungus.</title>
        <authorList>
            <person name="Lin K."/>
            <person name="Geurts R."/>
            <person name="Zhang Z."/>
            <person name="Limpens E."/>
            <person name="Saunders D.G."/>
            <person name="Mu D."/>
            <person name="Pang E."/>
            <person name="Cao H."/>
            <person name="Cha H."/>
            <person name="Lin T."/>
            <person name="Zhou Q."/>
            <person name="Shang Y."/>
            <person name="Li Y."/>
            <person name="Ivanov S."/>
            <person name="Sharma T."/>
            <person name="Velzen R.V."/>
            <person name="Ruijter N.D."/>
            <person name="Aanen D.K."/>
            <person name="Win J."/>
            <person name="Kamoun S."/>
            <person name="Bisseling T."/>
            <person name="Huang S."/>
        </authorList>
    </citation>
    <scope>NUCLEOTIDE SEQUENCE [LARGE SCALE GENOMIC DNA]</scope>
    <source>
        <strain evidence="2">DAOM197198w</strain>
    </source>
</reference>
<evidence type="ECO:0000313" key="1">
    <source>
        <dbReference type="EMBL" id="EXX69569.1"/>
    </source>
</evidence>
<sequence length="107" mass="12736">MADEIAKNEREIAGIDRHIRSFTRFVAESLEEVQWSFNKQWRSYFEEDFSSTGWHWSSHWQNFNSINKERCTSFSTNEKLVHLSSARITSYLPLKTTSEYVTIYKTS</sequence>
<accession>A0A015KPR8</accession>
<protein>
    <submittedName>
        <fullName evidence="1">Uncharacterized protein</fullName>
    </submittedName>
</protein>
<dbReference type="HOGENOM" id="CLU_2211388_0_0_1"/>
<gene>
    <name evidence="1" type="ORF">RirG_094830</name>
</gene>
<dbReference type="Proteomes" id="UP000022910">
    <property type="component" value="Unassembled WGS sequence"/>
</dbReference>
<name>A0A015KPR8_RHIIW</name>
<organism evidence="1 2">
    <name type="scientific">Rhizophagus irregularis (strain DAOM 197198w)</name>
    <name type="common">Glomus intraradices</name>
    <dbReference type="NCBI Taxonomy" id="1432141"/>
    <lineage>
        <taxon>Eukaryota</taxon>
        <taxon>Fungi</taxon>
        <taxon>Fungi incertae sedis</taxon>
        <taxon>Mucoromycota</taxon>
        <taxon>Glomeromycotina</taxon>
        <taxon>Glomeromycetes</taxon>
        <taxon>Glomerales</taxon>
        <taxon>Glomeraceae</taxon>
        <taxon>Rhizophagus</taxon>
    </lineage>
</organism>